<evidence type="ECO:0000313" key="1">
    <source>
        <dbReference type="EMBL" id="TCL62476.1"/>
    </source>
</evidence>
<dbReference type="AlphaFoldDB" id="A0A4R1R9V7"/>
<keyword evidence="2" id="KW-1185">Reference proteome</keyword>
<dbReference type="Pfam" id="PF13595">
    <property type="entry name" value="DUF4138"/>
    <property type="match status" value="1"/>
</dbReference>
<proteinExistence type="predicted"/>
<dbReference type="Proteomes" id="UP000295455">
    <property type="component" value="Unassembled WGS sequence"/>
</dbReference>
<accession>A0A4R1R9V7</accession>
<dbReference type="InterPro" id="IPR022298">
    <property type="entry name" value="Conjug_transposon_TraN"/>
</dbReference>
<organism evidence="1 2">
    <name type="scientific">Mariniflexile fucanivorans</name>
    <dbReference type="NCBI Taxonomy" id="264023"/>
    <lineage>
        <taxon>Bacteria</taxon>
        <taxon>Pseudomonadati</taxon>
        <taxon>Bacteroidota</taxon>
        <taxon>Flavobacteriia</taxon>
        <taxon>Flavobacteriales</taxon>
        <taxon>Flavobacteriaceae</taxon>
        <taxon>Mariniflexile</taxon>
    </lineage>
</organism>
<comment type="caution">
    <text evidence="1">The sequence shown here is derived from an EMBL/GenBank/DDBJ whole genome shotgun (WGS) entry which is preliminary data.</text>
</comment>
<sequence>MKKLIPLIVLILFPFILLSQNKIQISEDYTTILVFPSEIEESILGNEQEYLVKPSNNSSSIGKRTLRLGYIKLDQVEKNTNLTVFTKDGYSYEFSLFYTKKPTVLNHYMQVDNSAQNLIKSNNPSSKDIDFITAENPSSYYSEGVQTIEAKSISSKDPANPNQLYDSNKMGYIKQNCAKVNDLPKLIFRTFEQSSNIKLTLKQISYDRDELYFHFSLENKGGQIFDVDFINSKLARGYKGVSTDQSIPLTPLFIFNKPERVPGNSEHNFIIVFEKFTINDKKELQIDLAEKEGERDLLLQINNKLINNPVKL</sequence>
<dbReference type="RefSeq" id="WP_132219405.1">
    <property type="nucleotide sequence ID" value="NZ_OX156936.1"/>
</dbReference>
<name>A0A4R1R9V7_9FLAO</name>
<dbReference type="OrthoDB" id="1038500at2"/>
<evidence type="ECO:0000313" key="2">
    <source>
        <dbReference type="Proteomes" id="UP000295455"/>
    </source>
</evidence>
<gene>
    <name evidence="1" type="ORF">EV196_11317</name>
</gene>
<reference evidence="1 2" key="1">
    <citation type="submission" date="2019-03" db="EMBL/GenBank/DDBJ databases">
        <title>Genomic Encyclopedia of Type Strains, Phase IV (KMG-IV): sequencing the most valuable type-strain genomes for metagenomic binning, comparative biology and taxonomic classification.</title>
        <authorList>
            <person name="Goeker M."/>
        </authorList>
    </citation>
    <scope>NUCLEOTIDE SEQUENCE [LARGE SCALE GENOMIC DNA]</scope>
    <source>
        <strain evidence="1 2">DSM 18792</strain>
    </source>
</reference>
<protein>
    <submittedName>
        <fullName evidence="1">Uncharacterized protein DUF4138</fullName>
    </submittedName>
</protein>
<dbReference type="EMBL" id="SLUP01000013">
    <property type="protein sequence ID" value="TCL62476.1"/>
    <property type="molecule type" value="Genomic_DNA"/>
</dbReference>